<name>A0A918REF7_9ACTN</name>
<comment type="caution">
    <text evidence="1">The sequence shown here is derived from an EMBL/GenBank/DDBJ whole genome shotgun (WGS) entry which is preliminary data.</text>
</comment>
<dbReference type="NCBIfam" id="NF040603">
    <property type="entry name" value="choice_anch_P"/>
    <property type="match status" value="1"/>
</dbReference>
<accession>A0A918REF7</accession>
<proteinExistence type="predicted"/>
<dbReference type="AlphaFoldDB" id="A0A918REF7"/>
<dbReference type="EMBL" id="BMVX01000038">
    <property type="protein sequence ID" value="GGZ94903.1"/>
    <property type="molecule type" value="Genomic_DNA"/>
</dbReference>
<dbReference type="Proteomes" id="UP000634660">
    <property type="component" value="Unassembled WGS sequence"/>
</dbReference>
<sequence>MSGGIFSGLSVLGVPRSVSSAPNTVVQLPGGDRLVLNEQVHTADGSLTVTGLHYTSPTGLDISIASATCGSATSN</sequence>
<reference evidence="1" key="2">
    <citation type="submission" date="2020-09" db="EMBL/GenBank/DDBJ databases">
        <authorList>
            <person name="Sun Q."/>
            <person name="Ohkuma M."/>
        </authorList>
    </citation>
    <scope>NUCLEOTIDE SEQUENCE</scope>
    <source>
        <strain evidence="1">JCM 4834</strain>
    </source>
</reference>
<evidence type="ECO:0000313" key="2">
    <source>
        <dbReference type="Proteomes" id="UP000634660"/>
    </source>
</evidence>
<reference evidence="1" key="1">
    <citation type="journal article" date="2014" name="Int. J. Syst. Evol. Microbiol.">
        <title>Complete genome sequence of Corynebacterium casei LMG S-19264T (=DSM 44701T), isolated from a smear-ripened cheese.</title>
        <authorList>
            <consortium name="US DOE Joint Genome Institute (JGI-PGF)"/>
            <person name="Walter F."/>
            <person name="Albersmeier A."/>
            <person name="Kalinowski J."/>
            <person name="Ruckert C."/>
        </authorList>
    </citation>
    <scope>NUCLEOTIDE SEQUENCE</scope>
    <source>
        <strain evidence="1">JCM 4834</strain>
    </source>
</reference>
<protein>
    <submittedName>
        <fullName evidence="1">Uncharacterized protein</fullName>
    </submittedName>
</protein>
<organism evidence="1 2">
    <name type="scientific">Streptomyces subrutilus</name>
    <dbReference type="NCBI Taxonomy" id="36818"/>
    <lineage>
        <taxon>Bacteria</taxon>
        <taxon>Bacillati</taxon>
        <taxon>Actinomycetota</taxon>
        <taxon>Actinomycetes</taxon>
        <taxon>Kitasatosporales</taxon>
        <taxon>Streptomycetaceae</taxon>
        <taxon>Streptomyces</taxon>
    </lineage>
</organism>
<gene>
    <name evidence="1" type="ORF">GCM10010371_63440</name>
</gene>
<evidence type="ECO:0000313" key="1">
    <source>
        <dbReference type="EMBL" id="GGZ94903.1"/>
    </source>
</evidence>